<dbReference type="Proteomes" id="UP000776164">
    <property type="component" value="Unassembled WGS sequence"/>
</dbReference>
<keyword evidence="1" id="KW-0812">Transmembrane</keyword>
<gene>
    <name evidence="2" type="ORF">JOE66_000535</name>
</gene>
<feature type="transmembrane region" description="Helical" evidence="1">
    <location>
        <begin position="6"/>
        <end position="28"/>
    </location>
</feature>
<dbReference type="EMBL" id="JAFBBU010000001">
    <property type="protein sequence ID" value="MBM7470901.1"/>
    <property type="molecule type" value="Genomic_DNA"/>
</dbReference>
<sequence length="156" mass="16082">MSLIFMTLHVVAAVFIAGPLAILPMVGLRAVREGNTVQAASLAKSTSLLSWLSLIIVVLGFGALGMSDPEDNFSFSDTWVWLSIVLYAVAFVLTMFVVVPALRIAGEAPVAVAVAVAAADGTVVAAKPAGYSRIAIGSGISTLLLVVITVLMVAKP</sequence>
<dbReference type="RefSeq" id="WP_205106589.1">
    <property type="nucleotide sequence ID" value="NZ_BAAAHT010000018.1"/>
</dbReference>
<evidence type="ECO:0000256" key="1">
    <source>
        <dbReference type="SAM" id="Phobius"/>
    </source>
</evidence>
<proteinExistence type="predicted"/>
<feature type="transmembrane region" description="Helical" evidence="1">
    <location>
        <begin position="134"/>
        <end position="154"/>
    </location>
</feature>
<accession>A0ABS2L1T1</accession>
<keyword evidence="1" id="KW-1133">Transmembrane helix</keyword>
<evidence type="ECO:0000313" key="2">
    <source>
        <dbReference type="EMBL" id="MBM7470901.1"/>
    </source>
</evidence>
<feature type="transmembrane region" description="Helical" evidence="1">
    <location>
        <begin position="79"/>
        <end position="102"/>
    </location>
</feature>
<dbReference type="InterPro" id="IPR018729">
    <property type="entry name" value="DUF2269_transmembrane"/>
</dbReference>
<feature type="transmembrane region" description="Helical" evidence="1">
    <location>
        <begin position="109"/>
        <end position="128"/>
    </location>
</feature>
<protein>
    <submittedName>
        <fullName evidence="2">Membrane protein</fullName>
    </submittedName>
</protein>
<dbReference type="Pfam" id="PF10027">
    <property type="entry name" value="DUF2269"/>
    <property type="match status" value="1"/>
</dbReference>
<reference evidence="2 3" key="1">
    <citation type="submission" date="2021-01" db="EMBL/GenBank/DDBJ databases">
        <title>Sequencing the genomes of 1000 actinobacteria strains.</title>
        <authorList>
            <person name="Klenk H.-P."/>
        </authorList>
    </citation>
    <scope>NUCLEOTIDE SEQUENCE [LARGE SCALE GENOMIC DNA]</scope>
    <source>
        <strain evidence="2 3">DSM 13057</strain>
    </source>
</reference>
<keyword evidence="1" id="KW-0472">Membrane</keyword>
<keyword evidence="3" id="KW-1185">Reference proteome</keyword>
<organism evidence="2 3">
    <name type="scientific">Subtercola frigoramans</name>
    <dbReference type="NCBI Taxonomy" id="120298"/>
    <lineage>
        <taxon>Bacteria</taxon>
        <taxon>Bacillati</taxon>
        <taxon>Actinomycetota</taxon>
        <taxon>Actinomycetes</taxon>
        <taxon>Micrococcales</taxon>
        <taxon>Microbacteriaceae</taxon>
        <taxon>Subtercola</taxon>
    </lineage>
</organism>
<evidence type="ECO:0000313" key="3">
    <source>
        <dbReference type="Proteomes" id="UP000776164"/>
    </source>
</evidence>
<feature type="transmembrane region" description="Helical" evidence="1">
    <location>
        <begin position="48"/>
        <end position="67"/>
    </location>
</feature>
<comment type="caution">
    <text evidence="2">The sequence shown here is derived from an EMBL/GenBank/DDBJ whole genome shotgun (WGS) entry which is preliminary data.</text>
</comment>
<name>A0ABS2L1T1_9MICO</name>